<gene>
    <name evidence="1" type="ORF">CLG94_01100</name>
</gene>
<dbReference type="AlphaFoldDB" id="A0A2T4U0L3"/>
<comment type="caution">
    <text evidence="1">The sequence shown here is derived from an EMBL/GenBank/DDBJ whole genome shotgun (WGS) entry which is preliminary data.</text>
</comment>
<sequence length="60" mass="6777">MEEQFVAITLHRIAGQIVCGAVTLARQPDRSWLGKCGKCGEEFRLEPDARFEGQVRAMRN</sequence>
<protein>
    <submittedName>
        <fullName evidence="1">Uncharacterized protein</fullName>
    </submittedName>
</protein>
<dbReference type="Proteomes" id="UP000241436">
    <property type="component" value="Unassembled WGS sequence"/>
</dbReference>
<keyword evidence="2" id="KW-1185">Reference proteome</keyword>
<evidence type="ECO:0000313" key="1">
    <source>
        <dbReference type="EMBL" id="PTL36905.1"/>
    </source>
</evidence>
<organism evidence="1 2">
    <name type="scientific">Candidatus Methylomirabilis limnetica</name>
    <dbReference type="NCBI Taxonomy" id="2033718"/>
    <lineage>
        <taxon>Bacteria</taxon>
        <taxon>Candidatus Methylomirabilota</taxon>
        <taxon>Candidatus Methylomirabilia</taxon>
        <taxon>Candidatus Methylomirabilales</taxon>
        <taxon>Candidatus Methylomirabilaceae</taxon>
        <taxon>Candidatus Methylomirabilis</taxon>
    </lineage>
</organism>
<reference evidence="1 2" key="1">
    <citation type="submission" date="2017-09" db="EMBL/GenBank/DDBJ databases">
        <title>Bloom of a denitrifying methanotroph, Candidatus Methylomirabilis limnetica, in a deep stratified lake.</title>
        <authorList>
            <person name="Graf J.S."/>
            <person name="Marchant H.K."/>
            <person name="Tienken D."/>
            <person name="Hach P.F."/>
            <person name="Brand A."/>
            <person name="Schubert C.J."/>
            <person name="Kuypers M.M."/>
            <person name="Milucka J."/>
        </authorList>
    </citation>
    <scope>NUCLEOTIDE SEQUENCE [LARGE SCALE GENOMIC DNA]</scope>
    <source>
        <strain evidence="1 2">Zug</strain>
    </source>
</reference>
<evidence type="ECO:0000313" key="2">
    <source>
        <dbReference type="Proteomes" id="UP000241436"/>
    </source>
</evidence>
<name>A0A2T4U0L3_9BACT</name>
<reference evidence="2" key="2">
    <citation type="journal article" date="2018" name="Environ. Microbiol.">
        <title>Bloom of a denitrifying methanotroph, 'Candidatus Methylomirabilis limnetica', in a deep stratified lake.</title>
        <authorList>
            <person name="Graf J.S."/>
            <person name="Mayr M.J."/>
            <person name="Marchant H.K."/>
            <person name="Tienken D."/>
            <person name="Hach P.F."/>
            <person name="Brand A."/>
            <person name="Schubert C.J."/>
            <person name="Kuypers M.M."/>
            <person name="Milucka J."/>
        </authorList>
    </citation>
    <scope>NUCLEOTIDE SEQUENCE [LARGE SCALE GENOMIC DNA]</scope>
    <source>
        <strain evidence="2">Zug</strain>
    </source>
</reference>
<accession>A0A2T4U0L3</accession>
<proteinExistence type="predicted"/>
<dbReference type="EMBL" id="NVQC01000009">
    <property type="protein sequence ID" value="PTL36905.1"/>
    <property type="molecule type" value="Genomic_DNA"/>
</dbReference>
<dbReference type="RefSeq" id="WP_107561066.1">
    <property type="nucleotide sequence ID" value="NZ_NVQC01000009.1"/>
</dbReference>